<reference evidence="2" key="1">
    <citation type="submission" date="2019-08" db="EMBL/GenBank/DDBJ databases">
        <authorList>
            <person name="Kucharzyk K."/>
            <person name="Murdoch R.W."/>
            <person name="Higgins S."/>
            <person name="Loffler F."/>
        </authorList>
    </citation>
    <scope>NUCLEOTIDE SEQUENCE</scope>
</reference>
<evidence type="ECO:0000313" key="2">
    <source>
        <dbReference type="EMBL" id="MPN36965.1"/>
    </source>
</evidence>
<accession>A0A645HD54</accession>
<feature type="transmembrane region" description="Helical" evidence="1">
    <location>
        <begin position="61"/>
        <end position="90"/>
    </location>
</feature>
<sequence length="113" mass="12573">MKPDEGTCEICGTKAGHAPPARDTDPSGYKRNMKSEALAILISALLPGLGILYTGQAKGLLYFLGFIIFSAIMFFVPLGFVLVFLGWLFLIYKSHETARNYNRYLMTNGHPPW</sequence>
<name>A0A645HD54_9ZZZZ</name>
<evidence type="ECO:0000256" key="1">
    <source>
        <dbReference type="SAM" id="Phobius"/>
    </source>
</evidence>
<evidence type="ECO:0008006" key="3">
    <source>
        <dbReference type="Google" id="ProtNLM"/>
    </source>
</evidence>
<keyword evidence="1" id="KW-0812">Transmembrane</keyword>
<dbReference type="EMBL" id="VSSQ01091396">
    <property type="protein sequence ID" value="MPN36965.1"/>
    <property type="molecule type" value="Genomic_DNA"/>
</dbReference>
<dbReference type="AlphaFoldDB" id="A0A645HD54"/>
<gene>
    <name evidence="2" type="ORF">SDC9_184477</name>
</gene>
<keyword evidence="1" id="KW-1133">Transmembrane helix</keyword>
<organism evidence="2">
    <name type="scientific">bioreactor metagenome</name>
    <dbReference type="NCBI Taxonomy" id="1076179"/>
    <lineage>
        <taxon>unclassified sequences</taxon>
        <taxon>metagenomes</taxon>
        <taxon>ecological metagenomes</taxon>
    </lineage>
</organism>
<feature type="transmembrane region" description="Helical" evidence="1">
    <location>
        <begin position="37"/>
        <end position="55"/>
    </location>
</feature>
<keyword evidence="1" id="KW-0472">Membrane</keyword>
<comment type="caution">
    <text evidence="2">The sequence shown here is derived from an EMBL/GenBank/DDBJ whole genome shotgun (WGS) entry which is preliminary data.</text>
</comment>
<protein>
    <recommendedName>
        <fullName evidence="3">TM2 domain-containing protein</fullName>
    </recommendedName>
</protein>
<proteinExistence type="predicted"/>